<dbReference type="InterPro" id="IPR004006">
    <property type="entry name" value="DhaK_dom"/>
</dbReference>
<dbReference type="PANTHER" id="PTHR28629">
    <property type="entry name" value="TRIOKINASE/FMN CYCLASE"/>
    <property type="match status" value="1"/>
</dbReference>
<evidence type="ECO:0000313" key="10">
    <source>
        <dbReference type="Proteomes" id="UP000572528"/>
    </source>
</evidence>
<sequence>MKKLIDSADTVVADALAGMAVAHPDQLAVDLDNHIVYRRTPKEEGRVAIISGGGSGHEPLHGGFVGTGMLDAACAGEIFTSPVPDQIVAATTAVDRGAGVLHIVKNYTGDVMNFEMAAEIVDMESGIEVATVVTNDDVAVEDSLYTAGRRGVGITVMVEKIAGAAAEEGRSLAEVAEIASRVNAAGRSMGMALTSCTVPANGKPSFDLPEDEMEIGIGIHGEPGRHRERIAPAKQVAAQLIEPILAELPQGDGHGVIAMLNGMGATPLIELYLMYGHVAEQLEAAGITVERSLVGNYITSLDMAGCSLTLLRADAEMLRLWDAPVLTPGLRWGA</sequence>
<dbReference type="InterPro" id="IPR050861">
    <property type="entry name" value="Dihydroxyacetone_Kinase"/>
</dbReference>
<dbReference type="Gene3D" id="3.30.1180.20">
    <property type="entry name" value="Dihydroxyacetone kinase, domain 2"/>
    <property type="match status" value="1"/>
</dbReference>
<comment type="pathway">
    <text evidence="2">Polyol metabolism; glycerol degradation.</text>
</comment>
<proteinExistence type="predicted"/>
<evidence type="ECO:0000313" key="9">
    <source>
        <dbReference type="EMBL" id="NYS68465.1"/>
    </source>
</evidence>
<evidence type="ECO:0000256" key="6">
    <source>
        <dbReference type="ARBA" id="ARBA00022798"/>
    </source>
</evidence>
<dbReference type="Pfam" id="PF02733">
    <property type="entry name" value="Dak1"/>
    <property type="match status" value="1"/>
</dbReference>
<organism evidence="9 10">
    <name type="scientific">Actinomyces bowdenii</name>
    <dbReference type="NCBI Taxonomy" id="131109"/>
    <lineage>
        <taxon>Bacteria</taxon>
        <taxon>Bacillati</taxon>
        <taxon>Actinomycetota</taxon>
        <taxon>Actinomycetes</taxon>
        <taxon>Actinomycetales</taxon>
        <taxon>Actinomycetaceae</taxon>
        <taxon>Actinomyces</taxon>
    </lineage>
</organism>
<dbReference type="AlphaFoldDB" id="A0A853EIB1"/>
<dbReference type="Gene3D" id="3.40.50.10440">
    <property type="entry name" value="Dihydroxyacetone kinase, domain 1"/>
    <property type="match status" value="1"/>
</dbReference>
<dbReference type="Proteomes" id="UP000572528">
    <property type="component" value="Unassembled WGS sequence"/>
</dbReference>
<keyword evidence="5 9" id="KW-0418">Kinase</keyword>
<dbReference type="FunFam" id="3.30.1180.20:FF:000002">
    <property type="entry name" value="Dihydroxyacetone kinase subunit DhaK"/>
    <property type="match status" value="1"/>
</dbReference>
<comment type="catalytic activity">
    <reaction evidence="1">
        <text>dihydroxyacetone + phosphoenolpyruvate = dihydroxyacetone phosphate + pyruvate</text>
        <dbReference type="Rhea" id="RHEA:18381"/>
        <dbReference type="ChEBI" id="CHEBI:15361"/>
        <dbReference type="ChEBI" id="CHEBI:16016"/>
        <dbReference type="ChEBI" id="CHEBI:57642"/>
        <dbReference type="ChEBI" id="CHEBI:58702"/>
        <dbReference type="EC" id="2.7.1.121"/>
    </reaction>
</comment>
<name>A0A853EIB1_9ACTO</name>
<evidence type="ECO:0000256" key="7">
    <source>
        <dbReference type="ARBA" id="ARBA00046577"/>
    </source>
</evidence>
<dbReference type="FunFam" id="3.40.50.10440:FF:000001">
    <property type="entry name" value="Dihydroxyacetone kinase, DhaK subunit"/>
    <property type="match status" value="1"/>
</dbReference>
<dbReference type="RefSeq" id="WP_179899802.1">
    <property type="nucleotide sequence ID" value="NZ_JACBXV010000019.1"/>
</dbReference>
<accession>A0A853EIB1</accession>
<dbReference type="NCBIfam" id="TIGR02363">
    <property type="entry name" value="dhaK1"/>
    <property type="match status" value="1"/>
</dbReference>
<evidence type="ECO:0000256" key="4">
    <source>
        <dbReference type="ARBA" id="ARBA00022679"/>
    </source>
</evidence>
<dbReference type="GO" id="GO:0019563">
    <property type="term" value="P:glycerol catabolic process"/>
    <property type="evidence" value="ECO:0007669"/>
    <property type="project" value="TreeGrafter"/>
</dbReference>
<evidence type="ECO:0000256" key="5">
    <source>
        <dbReference type="ARBA" id="ARBA00022777"/>
    </source>
</evidence>
<dbReference type="PROSITE" id="PS51481">
    <property type="entry name" value="DHAK"/>
    <property type="match status" value="1"/>
</dbReference>
<evidence type="ECO:0000259" key="8">
    <source>
        <dbReference type="PROSITE" id="PS51481"/>
    </source>
</evidence>
<dbReference type="PANTHER" id="PTHR28629:SF4">
    <property type="entry name" value="TRIOKINASE_FMN CYCLASE"/>
    <property type="match status" value="1"/>
</dbReference>
<dbReference type="EMBL" id="JACBXV010000019">
    <property type="protein sequence ID" value="NYS68465.1"/>
    <property type="molecule type" value="Genomic_DNA"/>
</dbReference>
<evidence type="ECO:0000256" key="2">
    <source>
        <dbReference type="ARBA" id="ARBA00004745"/>
    </source>
</evidence>
<keyword evidence="6" id="KW-0319">Glycerol metabolism</keyword>
<comment type="subunit">
    <text evidence="7">Homodimer. The dihydroxyacetone kinase complex is composed of a homodimer of DhaM, a homodimer of DhaK and the subunit DhaL.</text>
</comment>
<dbReference type="GO" id="GO:0005829">
    <property type="term" value="C:cytosol"/>
    <property type="evidence" value="ECO:0007669"/>
    <property type="project" value="TreeGrafter"/>
</dbReference>
<dbReference type="GO" id="GO:0047324">
    <property type="term" value="F:phosphoenolpyruvate-glycerone phosphotransferase activity"/>
    <property type="evidence" value="ECO:0007669"/>
    <property type="project" value="UniProtKB-EC"/>
</dbReference>
<dbReference type="GO" id="GO:0004371">
    <property type="term" value="F:glycerone kinase activity"/>
    <property type="evidence" value="ECO:0007669"/>
    <property type="project" value="InterPro"/>
</dbReference>
<dbReference type="EC" id="2.7.1.121" evidence="3"/>
<evidence type="ECO:0000256" key="3">
    <source>
        <dbReference type="ARBA" id="ARBA00012095"/>
    </source>
</evidence>
<feature type="domain" description="DhaK" evidence="8">
    <location>
        <begin position="7"/>
        <end position="332"/>
    </location>
</feature>
<dbReference type="SUPFAM" id="SSF82549">
    <property type="entry name" value="DAK1/DegV-like"/>
    <property type="match status" value="1"/>
</dbReference>
<dbReference type="InterPro" id="IPR012736">
    <property type="entry name" value="DhaK_1"/>
</dbReference>
<evidence type="ECO:0000256" key="1">
    <source>
        <dbReference type="ARBA" id="ARBA00001113"/>
    </source>
</evidence>
<reference evidence="9 10" key="1">
    <citation type="submission" date="2020-07" db="EMBL/GenBank/DDBJ databases">
        <title>MOT database genomes.</title>
        <authorList>
            <person name="Joseph S."/>
            <person name="Aduse-Opoku J."/>
            <person name="Hashim A."/>
            <person name="Wade W."/>
            <person name="Curtis M."/>
        </authorList>
    </citation>
    <scope>NUCLEOTIDE SEQUENCE [LARGE SCALE GENOMIC DNA]</scope>
    <source>
        <strain evidence="9 10">WMus004</strain>
    </source>
</reference>
<keyword evidence="4 9" id="KW-0808">Transferase</keyword>
<comment type="caution">
    <text evidence="9">The sequence shown here is derived from an EMBL/GenBank/DDBJ whole genome shotgun (WGS) entry which is preliminary data.</text>
</comment>
<protein>
    <recommendedName>
        <fullName evidence="3">phosphoenolpyruvate--glycerone phosphotransferase</fullName>
        <ecNumber evidence="3">2.7.1.121</ecNumber>
    </recommendedName>
</protein>
<gene>
    <name evidence="9" type="primary">dhaK</name>
    <name evidence="9" type="ORF">HZZ05_02815</name>
</gene>